<dbReference type="Gene3D" id="3.30.70.120">
    <property type="match status" value="1"/>
</dbReference>
<evidence type="ECO:0000313" key="2">
    <source>
        <dbReference type="Proteomes" id="UP000298133"/>
    </source>
</evidence>
<gene>
    <name evidence="1" type="ORF">E3W66_03605</name>
</gene>
<dbReference type="AlphaFoldDB" id="A0A4Y8UP25"/>
<dbReference type="InterPro" id="IPR011322">
    <property type="entry name" value="N-reg_PII-like_a/b"/>
</dbReference>
<dbReference type="Proteomes" id="UP000298133">
    <property type="component" value="Unassembled WGS sequence"/>
</dbReference>
<dbReference type="EMBL" id="SPIA01000001">
    <property type="protein sequence ID" value="TFH69033.1"/>
    <property type="molecule type" value="Genomic_DNA"/>
</dbReference>
<dbReference type="OrthoDB" id="330665at2"/>
<dbReference type="SUPFAM" id="SSF54913">
    <property type="entry name" value="GlnB-like"/>
    <property type="match status" value="1"/>
</dbReference>
<dbReference type="InterPro" id="IPR002187">
    <property type="entry name" value="N-reg_PII"/>
</dbReference>
<reference evidence="1 2" key="1">
    <citation type="submission" date="2019-03" db="EMBL/GenBank/DDBJ databases">
        <title>Draft genome of Gammaproteobacteria bacterium LSUCC0057, a member of the SAR92 clade.</title>
        <authorList>
            <person name="Lanclos V.C."/>
            <person name="Doiron C."/>
            <person name="Henson M.W."/>
            <person name="Thrash J.C."/>
        </authorList>
    </citation>
    <scope>NUCLEOTIDE SEQUENCE [LARGE SCALE GENOMIC DNA]</scope>
    <source>
        <strain evidence="1 2">LSUCC0057</strain>
    </source>
</reference>
<dbReference type="GO" id="GO:0030234">
    <property type="term" value="F:enzyme regulator activity"/>
    <property type="evidence" value="ECO:0007669"/>
    <property type="project" value="InterPro"/>
</dbReference>
<sequence length="100" mass="10765">MSQSSKILVTLVTESSLESKICRQLESLGATGYTITDARGKGSQGSRGGGWDADSNIRIEIICGPTVADAITQFAQSEYFDNFAMVVYSHPVNVARANKF</sequence>
<protein>
    <submittedName>
        <fullName evidence="1">Transcriptional regulator</fullName>
    </submittedName>
</protein>
<proteinExistence type="predicted"/>
<dbReference type="GO" id="GO:0006808">
    <property type="term" value="P:regulation of nitrogen utilization"/>
    <property type="evidence" value="ECO:0007669"/>
    <property type="project" value="InterPro"/>
</dbReference>
<keyword evidence="2" id="KW-1185">Reference proteome</keyword>
<accession>A0A4Y8UP25</accession>
<dbReference type="Pfam" id="PF00543">
    <property type="entry name" value="P-II"/>
    <property type="match status" value="1"/>
</dbReference>
<organism evidence="1 2">
    <name type="scientific">Gammaproteobacteria bacterium LSUCC0057</name>
    <dbReference type="NCBI Taxonomy" id="2559237"/>
    <lineage>
        <taxon>Bacteria</taxon>
        <taxon>Pseudomonadati</taxon>
        <taxon>Pseudomonadota</taxon>
        <taxon>Gammaproteobacteria</taxon>
        <taxon>Cellvibrionales</taxon>
        <taxon>Porticoccaceae</taxon>
        <taxon>SAR92 clade</taxon>
    </lineage>
</organism>
<name>A0A4Y8UP25_9GAMM</name>
<evidence type="ECO:0000313" key="1">
    <source>
        <dbReference type="EMBL" id="TFH69033.1"/>
    </source>
</evidence>
<comment type="caution">
    <text evidence="1">The sequence shown here is derived from an EMBL/GenBank/DDBJ whole genome shotgun (WGS) entry which is preliminary data.</text>
</comment>
<dbReference type="InterPro" id="IPR015867">
    <property type="entry name" value="N-reg_PII/ATP_PRibTrfase_C"/>
</dbReference>